<dbReference type="Gene3D" id="2.30.29.30">
    <property type="entry name" value="Pleckstrin-homology domain (PH domain)/Phosphotyrosine-binding domain (PTB)"/>
    <property type="match status" value="1"/>
</dbReference>
<dbReference type="OMA" id="IPEMRIV"/>
<accession>A0A813FIT4</accession>
<dbReference type="GO" id="GO:0005681">
    <property type="term" value="C:spliceosomal complex"/>
    <property type="evidence" value="ECO:0007669"/>
    <property type="project" value="TreeGrafter"/>
</dbReference>
<keyword evidence="3" id="KW-0963">Cytoplasm</keyword>
<dbReference type="GO" id="GO:0034715">
    <property type="term" value="C:pICln-Sm protein complex"/>
    <property type="evidence" value="ECO:0007669"/>
    <property type="project" value="TreeGrafter"/>
</dbReference>
<dbReference type="PANTHER" id="PTHR21399:SF0">
    <property type="entry name" value="METHYLOSOME SUBUNIT PICLN"/>
    <property type="match status" value="1"/>
</dbReference>
<dbReference type="GO" id="GO:0000387">
    <property type="term" value="P:spliceosomal snRNP assembly"/>
    <property type="evidence" value="ECO:0007669"/>
    <property type="project" value="TreeGrafter"/>
</dbReference>
<dbReference type="EMBL" id="CAJNNV010025054">
    <property type="protein sequence ID" value="CAE8611861.1"/>
    <property type="molecule type" value="Genomic_DNA"/>
</dbReference>
<reference evidence="6" key="1">
    <citation type="submission" date="2021-02" db="EMBL/GenBank/DDBJ databases">
        <authorList>
            <person name="Dougan E. K."/>
            <person name="Rhodes N."/>
            <person name="Thang M."/>
            <person name="Chan C."/>
        </authorList>
    </citation>
    <scope>NUCLEOTIDE SEQUENCE</scope>
</reference>
<dbReference type="InterPro" id="IPR011993">
    <property type="entry name" value="PH-like_dom_sf"/>
</dbReference>
<evidence type="ECO:0000256" key="5">
    <source>
        <dbReference type="SAM" id="MobiDB-lite"/>
    </source>
</evidence>
<keyword evidence="9" id="KW-1185">Reference proteome</keyword>
<dbReference type="Proteomes" id="UP000654075">
    <property type="component" value="Unassembled WGS sequence"/>
</dbReference>
<comment type="subcellular location">
    <subcellularLocation>
        <location evidence="2">Cytoplasm</location>
    </subcellularLocation>
    <subcellularLocation>
        <location evidence="1">Nucleus</location>
    </subcellularLocation>
</comment>
<dbReference type="GO" id="GO:0005829">
    <property type="term" value="C:cytosol"/>
    <property type="evidence" value="ECO:0007669"/>
    <property type="project" value="TreeGrafter"/>
</dbReference>
<evidence type="ECO:0000256" key="2">
    <source>
        <dbReference type="ARBA" id="ARBA00004496"/>
    </source>
</evidence>
<organism evidence="6 9">
    <name type="scientific">Polarella glacialis</name>
    <name type="common">Dinoflagellate</name>
    <dbReference type="NCBI Taxonomy" id="89957"/>
    <lineage>
        <taxon>Eukaryota</taxon>
        <taxon>Sar</taxon>
        <taxon>Alveolata</taxon>
        <taxon>Dinophyceae</taxon>
        <taxon>Suessiales</taxon>
        <taxon>Suessiaceae</taxon>
        <taxon>Polarella</taxon>
    </lineage>
</organism>
<evidence type="ECO:0000313" key="8">
    <source>
        <dbReference type="EMBL" id="CAE8710703.1"/>
    </source>
</evidence>
<dbReference type="Pfam" id="PF03517">
    <property type="entry name" value="Voldacs"/>
    <property type="match status" value="1"/>
</dbReference>
<sequence length="178" mass="19781">MPIEKSPPRHADGTPELCEGEEIRFSEPKTRLFTGAHLEGEGVLHLTNRRVLWLGGTGCAIDYPFITLHAVSRDKSAWPDPCLYCQLRTEEDGGADEEEQPDIPELRFVPAEASHLQLMFQVFSEMSALNPDPLDPQANDSESEEDEDDDGGELPPPLGVMWNAEMNDAAMEDADENM</sequence>
<proteinExistence type="predicted"/>
<dbReference type="EMBL" id="CAJNNW010032026">
    <property type="protein sequence ID" value="CAE8710703.1"/>
    <property type="molecule type" value="Genomic_DNA"/>
</dbReference>
<comment type="caution">
    <text evidence="6">The sequence shown here is derived from an EMBL/GenBank/DDBJ whole genome shotgun (WGS) entry which is preliminary data.</text>
</comment>
<dbReference type="EMBL" id="CAJNNW010000467">
    <property type="protein sequence ID" value="CAE8627736.1"/>
    <property type="molecule type" value="Genomic_DNA"/>
</dbReference>
<gene>
    <name evidence="6" type="ORF">PGLA1383_LOCUS29662</name>
    <name evidence="8" type="ORF">PGLA2088_LOCUS36083</name>
    <name evidence="7" type="ORF">PGLA2088_LOCUS664</name>
</gene>
<dbReference type="OrthoDB" id="19714at2759"/>
<evidence type="ECO:0008006" key="10">
    <source>
        <dbReference type="Google" id="ProtNLM"/>
    </source>
</evidence>
<evidence type="ECO:0000256" key="3">
    <source>
        <dbReference type="ARBA" id="ARBA00022490"/>
    </source>
</evidence>
<evidence type="ECO:0000256" key="1">
    <source>
        <dbReference type="ARBA" id="ARBA00004123"/>
    </source>
</evidence>
<name>A0A813FIT4_POLGL</name>
<evidence type="ECO:0000313" key="7">
    <source>
        <dbReference type="EMBL" id="CAE8627736.1"/>
    </source>
</evidence>
<dbReference type="Proteomes" id="UP000626109">
    <property type="component" value="Unassembled WGS sequence"/>
</dbReference>
<dbReference type="PANTHER" id="PTHR21399">
    <property type="entry name" value="CHLORIDE CONDUCTANCE REGULATORY PROTEIN ICLN"/>
    <property type="match status" value="1"/>
</dbReference>
<feature type="region of interest" description="Disordered" evidence="5">
    <location>
        <begin position="128"/>
        <end position="178"/>
    </location>
</feature>
<evidence type="ECO:0000313" key="9">
    <source>
        <dbReference type="Proteomes" id="UP000654075"/>
    </source>
</evidence>
<keyword evidence="4" id="KW-0539">Nucleus</keyword>
<dbReference type="GO" id="GO:0045292">
    <property type="term" value="P:mRNA cis splicing, via spliceosome"/>
    <property type="evidence" value="ECO:0007669"/>
    <property type="project" value="TreeGrafter"/>
</dbReference>
<protein>
    <recommendedName>
        <fullName evidence="10">Methylosome subunit pICln</fullName>
    </recommendedName>
</protein>
<dbReference type="AlphaFoldDB" id="A0A813FIT4"/>
<evidence type="ECO:0000313" key="6">
    <source>
        <dbReference type="EMBL" id="CAE8611861.1"/>
    </source>
</evidence>
<feature type="compositionally biased region" description="Acidic residues" evidence="5">
    <location>
        <begin position="141"/>
        <end position="152"/>
    </location>
</feature>
<dbReference type="InterPro" id="IPR039924">
    <property type="entry name" value="ICln/Lot5/Saf5"/>
</dbReference>
<evidence type="ECO:0000256" key="4">
    <source>
        <dbReference type="ARBA" id="ARBA00023242"/>
    </source>
</evidence>